<comment type="catalytic activity">
    <reaction evidence="1">
        <text>Release of a C-terminal amino acid with broad specificity, except for -Pro.</text>
        <dbReference type="EC" id="3.4.17.19"/>
    </reaction>
</comment>
<feature type="binding site" evidence="2">
    <location>
        <position position="295"/>
    </location>
    <ligand>
        <name>Zn(2+)</name>
        <dbReference type="ChEBI" id="CHEBI:29105"/>
        <note>catalytic</note>
    </ligand>
</feature>
<evidence type="ECO:0000256" key="3">
    <source>
        <dbReference type="PIRSR" id="PIRSR006615-2"/>
    </source>
</evidence>
<dbReference type="Proteomes" id="UP000199611">
    <property type="component" value="Unassembled WGS sequence"/>
</dbReference>
<dbReference type="GO" id="GO:0006508">
    <property type="term" value="P:proteolysis"/>
    <property type="evidence" value="ECO:0007669"/>
    <property type="project" value="UniProtKB-UniRule"/>
</dbReference>
<dbReference type="PRINTS" id="PR00998">
    <property type="entry name" value="CRBOXYPTASET"/>
</dbReference>
<keyword evidence="2" id="KW-0862">Zinc</keyword>
<dbReference type="EMBL" id="FOUU01000011">
    <property type="protein sequence ID" value="SFN04033.1"/>
    <property type="molecule type" value="Genomic_DNA"/>
</dbReference>
<keyword evidence="1 2" id="KW-0479">Metal-binding</keyword>
<evidence type="ECO:0000313" key="4">
    <source>
        <dbReference type="EMBL" id="SFN04033.1"/>
    </source>
</evidence>
<feature type="binding site" evidence="2">
    <location>
        <position position="265"/>
    </location>
    <ligand>
        <name>Zn(2+)</name>
        <dbReference type="ChEBI" id="CHEBI:29105"/>
        <note>catalytic</note>
    </ligand>
</feature>
<gene>
    <name evidence="4" type="ORF">SAMN05660836_02437</name>
</gene>
<organism evidence="4 5">
    <name type="scientific">Thermodesulforhabdus norvegica</name>
    <dbReference type="NCBI Taxonomy" id="39841"/>
    <lineage>
        <taxon>Bacteria</taxon>
        <taxon>Pseudomonadati</taxon>
        <taxon>Thermodesulfobacteriota</taxon>
        <taxon>Syntrophobacteria</taxon>
        <taxon>Syntrophobacterales</taxon>
        <taxon>Thermodesulforhabdaceae</taxon>
        <taxon>Thermodesulforhabdus</taxon>
    </lineage>
</organism>
<comment type="similarity">
    <text evidence="1">Belongs to the peptidase M32 family.</text>
</comment>
<protein>
    <recommendedName>
        <fullName evidence="1">Metal-dependent carboxypeptidase</fullName>
        <ecNumber evidence="1">3.4.17.19</ecNumber>
    </recommendedName>
</protein>
<evidence type="ECO:0000313" key="5">
    <source>
        <dbReference type="Proteomes" id="UP000199611"/>
    </source>
</evidence>
<dbReference type="GO" id="GO:0046872">
    <property type="term" value="F:metal ion binding"/>
    <property type="evidence" value="ECO:0007669"/>
    <property type="project" value="UniProtKB-KW"/>
</dbReference>
<feature type="active site" description="Proton donor/acceptor" evidence="3">
    <location>
        <position position="266"/>
    </location>
</feature>
<dbReference type="Pfam" id="PF02074">
    <property type="entry name" value="Peptidase_M32"/>
    <property type="match status" value="1"/>
</dbReference>
<dbReference type="InterPro" id="IPR001333">
    <property type="entry name" value="Peptidase_M32_Taq"/>
</dbReference>
<keyword evidence="1" id="KW-0378">Hydrolase</keyword>
<sequence length="504" mass="58675">MNAREAYEKLVKWSRELFLIESTMELLSWDQRCFIPEKGHSHRSEQIAYLSRLYHEKQRDPRVGEWLEIASTDSHEPDSAEYANMREWSRWHRRATKIPLELVEELAKTTSEAESVWEKARARSNWGLFEPYLEKIVRLKREEAEAAGYEKEPYDALIDLFEPSMTACEFHEISCSLLPFIEESIGLAMKKPNSIDDSFLFRYFPLKIQEEFGRFVAGRIGYDFKAGRLDVSAHPFTAYIGPGDVRITTRYNTGDFRTAFFAILHETGHALYDQGLKESHWGTPCGMYASLGFHEAQARFWENQIGRSKGFWKFFYPRLLKHFPILADVPLEKFWKALNVVKPSPIRVEADEVTYGLHIILRFRLERKLINGEMSVREVPEAWAQFMKTHLGISPSKEEEGALQDVHWSAGLFGYFPVYLLGNIYAAQIKEAMEKDLGPLEELCSRGKFFTILEWLDKNIYSKGRRHTPRELIAKITGRGIDIRPFCDYLRNKLELLYLGEGNP</sequence>
<feature type="binding site" evidence="2">
    <location>
        <position position="269"/>
    </location>
    <ligand>
        <name>Zn(2+)</name>
        <dbReference type="ChEBI" id="CHEBI:29105"/>
        <note>catalytic</note>
    </ligand>
</feature>
<dbReference type="STRING" id="39841.SAMN05660836_02437"/>
<keyword evidence="5" id="KW-1185">Reference proteome</keyword>
<evidence type="ECO:0000256" key="1">
    <source>
        <dbReference type="PIRNR" id="PIRNR006615"/>
    </source>
</evidence>
<dbReference type="GO" id="GO:0004181">
    <property type="term" value="F:metallocarboxypeptidase activity"/>
    <property type="evidence" value="ECO:0007669"/>
    <property type="project" value="UniProtKB-UniRule"/>
</dbReference>
<keyword evidence="1" id="KW-0482">Metalloprotease</keyword>
<comment type="function">
    <text evidence="1">Broad specificity carboxypetidase that releases amino acids sequentially from the C-terminus, including neutral, aromatic, polar and basic residues.</text>
</comment>
<dbReference type="AlphaFoldDB" id="A0A1I4VS68"/>
<dbReference type="SUPFAM" id="SSF55486">
    <property type="entry name" value="Metalloproteases ('zincins'), catalytic domain"/>
    <property type="match status" value="1"/>
</dbReference>
<name>A0A1I4VS68_9BACT</name>
<comment type="cofactor">
    <cofactor evidence="2">
        <name>Zn(2+)</name>
        <dbReference type="ChEBI" id="CHEBI:29105"/>
    </cofactor>
    <text evidence="2">Binds 1 zinc ion per subunit.</text>
</comment>
<dbReference type="PIRSF" id="PIRSF006615">
    <property type="entry name" value="Zn_crbxpep_Taq"/>
    <property type="match status" value="1"/>
</dbReference>
<reference evidence="4 5" key="1">
    <citation type="submission" date="2016-10" db="EMBL/GenBank/DDBJ databases">
        <authorList>
            <person name="de Groot N.N."/>
        </authorList>
    </citation>
    <scope>NUCLEOTIDE SEQUENCE [LARGE SCALE GENOMIC DNA]</scope>
    <source>
        <strain evidence="4 5">DSM 9990</strain>
    </source>
</reference>
<dbReference type="EC" id="3.4.17.19" evidence="1"/>
<proteinExistence type="inferred from homology"/>
<keyword evidence="1 4" id="KW-0121">Carboxypeptidase</keyword>
<dbReference type="CDD" id="cd06460">
    <property type="entry name" value="M32_Taq"/>
    <property type="match status" value="1"/>
</dbReference>
<accession>A0A1I4VS68</accession>
<dbReference type="PROSITE" id="PS52034">
    <property type="entry name" value="PEPTIDASE_M32"/>
    <property type="match status" value="1"/>
</dbReference>
<evidence type="ECO:0000256" key="2">
    <source>
        <dbReference type="PIRSR" id="PIRSR006615-1"/>
    </source>
</evidence>
<dbReference type="PANTHER" id="PTHR34217">
    <property type="entry name" value="METAL-DEPENDENT CARBOXYPEPTIDASE"/>
    <property type="match status" value="1"/>
</dbReference>
<dbReference type="PANTHER" id="PTHR34217:SF1">
    <property type="entry name" value="CARBOXYPEPTIDASE 1"/>
    <property type="match status" value="1"/>
</dbReference>
<keyword evidence="1" id="KW-0645">Protease</keyword>
<dbReference type="Gene3D" id="1.10.1370.30">
    <property type="match status" value="1"/>
</dbReference>
<dbReference type="RefSeq" id="WP_177193645.1">
    <property type="nucleotide sequence ID" value="NZ_FOUU01000011.1"/>
</dbReference>